<dbReference type="InterPro" id="IPR013342">
    <property type="entry name" value="Mandelate_racemase_C"/>
</dbReference>
<feature type="domain" description="Mandelate racemase/muconate lactonizing enzyme C-terminal" evidence="4">
    <location>
        <begin position="136"/>
        <end position="239"/>
    </location>
</feature>
<evidence type="ECO:0000313" key="6">
    <source>
        <dbReference type="Proteomes" id="UP000605848"/>
    </source>
</evidence>
<dbReference type="InterPro" id="IPR036849">
    <property type="entry name" value="Enolase-like_C_sf"/>
</dbReference>
<dbReference type="SMART" id="SM00922">
    <property type="entry name" value="MR_MLE"/>
    <property type="match status" value="1"/>
</dbReference>
<dbReference type="SUPFAM" id="SSF51604">
    <property type="entry name" value="Enolase C-terminal domain-like"/>
    <property type="match status" value="1"/>
</dbReference>
<dbReference type="SFLD" id="SFLDS00001">
    <property type="entry name" value="Enolase"/>
    <property type="match status" value="1"/>
</dbReference>
<dbReference type="RefSeq" id="WP_202061426.1">
    <property type="nucleotide sequence ID" value="NZ_JAEQMY010000023.1"/>
</dbReference>
<evidence type="ECO:0000256" key="1">
    <source>
        <dbReference type="ARBA" id="ARBA00001946"/>
    </source>
</evidence>
<dbReference type="CDD" id="cd03316">
    <property type="entry name" value="MR_like"/>
    <property type="match status" value="1"/>
</dbReference>
<dbReference type="EMBL" id="JAEQMY010000023">
    <property type="protein sequence ID" value="MBL0405506.1"/>
    <property type="molecule type" value="Genomic_DNA"/>
</dbReference>
<evidence type="ECO:0000313" key="5">
    <source>
        <dbReference type="EMBL" id="MBL0405506.1"/>
    </source>
</evidence>
<dbReference type="AlphaFoldDB" id="A0A936Z9L7"/>
<dbReference type="Proteomes" id="UP000605848">
    <property type="component" value="Unassembled WGS sequence"/>
</dbReference>
<keyword evidence="3" id="KW-0460">Magnesium</keyword>
<accession>A0A936Z9L7</accession>
<dbReference type="Pfam" id="PF13378">
    <property type="entry name" value="MR_MLE_C"/>
    <property type="match status" value="1"/>
</dbReference>
<dbReference type="InterPro" id="IPR018110">
    <property type="entry name" value="Mandel_Rmase/mucon_lact_enz_CS"/>
</dbReference>
<dbReference type="InterPro" id="IPR029017">
    <property type="entry name" value="Enolase-like_N"/>
</dbReference>
<dbReference type="SFLD" id="SFLDG00179">
    <property type="entry name" value="mandelate_racemase"/>
    <property type="match status" value="1"/>
</dbReference>
<dbReference type="InterPro" id="IPR046945">
    <property type="entry name" value="RHMD-like"/>
</dbReference>
<evidence type="ECO:0000259" key="4">
    <source>
        <dbReference type="SMART" id="SM00922"/>
    </source>
</evidence>
<dbReference type="PANTHER" id="PTHR13794">
    <property type="entry name" value="ENOLASE SUPERFAMILY, MANDELATE RACEMASE"/>
    <property type="match status" value="1"/>
</dbReference>
<dbReference type="Gene3D" id="3.30.390.10">
    <property type="entry name" value="Enolase-like, N-terminal domain"/>
    <property type="match status" value="1"/>
</dbReference>
<dbReference type="GO" id="GO:0016836">
    <property type="term" value="F:hydro-lyase activity"/>
    <property type="evidence" value="ECO:0007669"/>
    <property type="project" value="TreeGrafter"/>
</dbReference>
<keyword evidence="6" id="KW-1185">Reference proteome</keyword>
<proteinExistence type="predicted"/>
<dbReference type="InterPro" id="IPR029065">
    <property type="entry name" value="Enolase_C-like"/>
</dbReference>
<dbReference type="PANTHER" id="PTHR13794:SF58">
    <property type="entry name" value="MITOCHONDRIAL ENOLASE SUPERFAMILY MEMBER 1"/>
    <property type="match status" value="1"/>
</dbReference>
<sequence>MIEEISCYHVPWDDKDYFPAASAWLFIKDDEGRIGIGEVSPVMDGLPAIGFVQKIAASLIGKDPLNAGLIHRTLSRNYAKLGPQGIVSSALAAIDIALWDLKGKQLGQPVHQLLGGAARKAVPFYLSIGGLGPKPVDEVKAIVEAGMKYAPTMVKIRMEHPRHQRDLDVKTDLKKASLVRKIVGDDFPLAFDASNGYSRNAAYRAGETLGDLGYIWFEEPVDHLDLSSFEFLSRKLRIAIAAGEQSYTLQDLLGLINAGIGILQPDIIKMGGFTGLAECAALAAAHGCDLVPHQTQPGIGHAANLQFLAAQPDLPFPAELNDPTDRQQRIFRDPLRPIAGHFQVRDLPGIGLEVDLEEFRRRAIQVDRS</sequence>
<dbReference type="Gene3D" id="3.20.20.120">
    <property type="entry name" value="Enolase-like C-terminal domain"/>
    <property type="match status" value="1"/>
</dbReference>
<dbReference type="GO" id="GO:0000287">
    <property type="term" value="F:magnesium ion binding"/>
    <property type="evidence" value="ECO:0007669"/>
    <property type="project" value="TreeGrafter"/>
</dbReference>
<protein>
    <submittedName>
        <fullName evidence="5">Mandelate racemase/muconate lactonizing enzyme family protein</fullName>
    </submittedName>
</protein>
<evidence type="ECO:0000256" key="3">
    <source>
        <dbReference type="ARBA" id="ARBA00022842"/>
    </source>
</evidence>
<dbReference type="Pfam" id="PF02746">
    <property type="entry name" value="MR_MLE_N"/>
    <property type="match status" value="1"/>
</dbReference>
<comment type="cofactor">
    <cofactor evidence="1">
        <name>Mg(2+)</name>
        <dbReference type="ChEBI" id="CHEBI:18420"/>
    </cofactor>
</comment>
<dbReference type="GO" id="GO:0016052">
    <property type="term" value="P:carbohydrate catabolic process"/>
    <property type="evidence" value="ECO:0007669"/>
    <property type="project" value="TreeGrafter"/>
</dbReference>
<comment type="caution">
    <text evidence="5">The sequence shown here is derived from an EMBL/GenBank/DDBJ whole genome shotgun (WGS) entry which is preliminary data.</text>
</comment>
<dbReference type="PROSITE" id="PS00908">
    <property type="entry name" value="MR_MLE_1"/>
    <property type="match status" value="1"/>
</dbReference>
<gene>
    <name evidence="5" type="ORF">JKG68_16170</name>
</gene>
<evidence type="ECO:0000256" key="2">
    <source>
        <dbReference type="ARBA" id="ARBA00022723"/>
    </source>
</evidence>
<dbReference type="InterPro" id="IPR013341">
    <property type="entry name" value="Mandelate_racemase_N_dom"/>
</dbReference>
<name>A0A936Z9L7_9HYPH</name>
<dbReference type="SUPFAM" id="SSF54826">
    <property type="entry name" value="Enolase N-terminal domain-like"/>
    <property type="match status" value="1"/>
</dbReference>
<organism evidence="5 6">
    <name type="scientific">Microvirga aerilata</name>
    <dbReference type="NCBI Taxonomy" id="670292"/>
    <lineage>
        <taxon>Bacteria</taxon>
        <taxon>Pseudomonadati</taxon>
        <taxon>Pseudomonadota</taxon>
        <taxon>Alphaproteobacteria</taxon>
        <taxon>Hyphomicrobiales</taxon>
        <taxon>Methylobacteriaceae</taxon>
        <taxon>Microvirga</taxon>
    </lineage>
</organism>
<keyword evidence="2" id="KW-0479">Metal-binding</keyword>
<dbReference type="GO" id="GO:0009063">
    <property type="term" value="P:amino acid catabolic process"/>
    <property type="evidence" value="ECO:0007669"/>
    <property type="project" value="InterPro"/>
</dbReference>
<reference evidence="5" key="1">
    <citation type="submission" date="2021-01" db="EMBL/GenBank/DDBJ databases">
        <title>Microvirga sp.</title>
        <authorList>
            <person name="Kim M.K."/>
        </authorList>
    </citation>
    <scope>NUCLEOTIDE SEQUENCE</scope>
    <source>
        <strain evidence="5">5420S-16</strain>
    </source>
</reference>